<reference evidence="1 2" key="1">
    <citation type="submission" date="2019-06" db="EMBL/GenBank/DDBJ databases">
        <title>Quisquiliibacterium sp. nov., isolated from a maize field.</title>
        <authorList>
            <person name="Lin S.-Y."/>
            <person name="Tsai C.-F."/>
            <person name="Young C.-C."/>
        </authorList>
    </citation>
    <scope>NUCLEOTIDE SEQUENCE [LARGE SCALE GENOMIC DNA]</scope>
    <source>
        <strain evidence="1 2">CC-CFT501</strain>
    </source>
</reference>
<dbReference type="Gene3D" id="3.30.420.300">
    <property type="entry name" value="2-keto-3-deoxy-galactonokinase, substrate binding domain"/>
    <property type="match status" value="1"/>
</dbReference>
<keyword evidence="1" id="KW-0808">Transferase</keyword>
<dbReference type="Gene3D" id="3.30.420.310">
    <property type="entry name" value="2-keto-3-deoxy-galactonokinase, C-terminal domain"/>
    <property type="match status" value="1"/>
</dbReference>
<dbReference type="InterPro" id="IPR042257">
    <property type="entry name" value="DGOK_C"/>
</dbReference>
<dbReference type="GO" id="GO:0034194">
    <property type="term" value="P:D-galactonate catabolic process"/>
    <property type="evidence" value="ECO:0007669"/>
    <property type="project" value="InterPro"/>
</dbReference>
<dbReference type="GO" id="GO:0008671">
    <property type="term" value="F:2-dehydro-3-deoxygalactonokinase activity"/>
    <property type="evidence" value="ECO:0007669"/>
    <property type="project" value="InterPro"/>
</dbReference>
<evidence type="ECO:0000313" key="1">
    <source>
        <dbReference type="EMBL" id="TXL68135.1"/>
    </source>
</evidence>
<name>A0A5C8P4H4_9BURK</name>
<dbReference type="CDD" id="cd24012">
    <property type="entry name" value="ASKHA_NBD_KDGal-kinase"/>
    <property type="match status" value="1"/>
</dbReference>
<keyword evidence="2" id="KW-1185">Reference proteome</keyword>
<dbReference type="InterPro" id="IPR007729">
    <property type="entry name" value="DGOK"/>
</dbReference>
<gene>
    <name evidence="1" type="ORF">FHP08_00025</name>
</gene>
<evidence type="ECO:0000313" key="2">
    <source>
        <dbReference type="Proteomes" id="UP000321548"/>
    </source>
</evidence>
<dbReference type="AlphaFoldDB" id="A0A5C8P4H4"/>
<proteinExistence type="predicted"/>
<dbReference type="Pfam" id="PF05035">
    <property type="entry name" value="DGOK"/>
    <property type="match status" value="1"/>
</dbReference>
<organism evidence="1 2">
    <name type="scientific">Zeimonas arvi</name>
    <dbReference type="NCBI Taxonomy" id="2498847"/>
    <lineage>
        <taxon>Bacteria</taxon>
        <taxon>Pseudomonadati</taxon>
        <taxon>Pseudomonadota</taxon>
        <taxon>Betaproteobacteria</taxon>
        <taxon>Burkholderiales</taxon>
        <taxon>Burkholderiaceae</taxon>
        <taxon>Zeimonas</taxon>
    </lineage>
</organism>
<comment type="caution">
    <text evidence="1">The sequence shown here is derived from an EMBL/GenBank/DDBJ whole genome shotgun (WGS) entry which is preliminary data.</text>
</comment>
<accession>A0A5C8P4H4</accession>
<dbReference type="Proteomes" id="UP000321548">
    <property type="component" value="Unassembled WGS sequence"/>
</dbReference>
<dbReference type="EMBL" id="VDUY01000001">
    <property type="protein sequence ID" value="TXL68135.1"/>
    <property type="molecule type" value="Genomic_DNA"/>
</dbReference>
<sequence length="353" mass="36916">MYLSSVSVMGSDDDIKAPGRGRGSGILPIMVPEHDSEALPAGAAERARLIALDWGSSSLRGWLLDANGEVLDRREAPLGILNVREGRFAEAFRAFCALWLAIRPDLPAIASGMIGSRQGWREAPYVATPAGFDALASGLLDLGDEAGRPFRIVPGLVTRPPGGSPDVIRGEETQVFGAIGTGASGTALFLLPGTHSKWVATRDAVVTGFRTCMTGELYAVMRQHSILGRLCEEPESPDAPGPLSAFDDGVRRGLAEPGALGHLLFTVRSEGLLGQRPPDHLPGYLSGLLIGAEIGDALRAFSPRQAPCVIAAPALAARYLRALHLAGIEATAAQGEPARDGLYAIAAHAGLVA</sequence>
<dbReference type="OrthoDB" id="256574at2"/>
<dbReference type="InterPro" id="IPR042258">
    <property type="entry name" value="DGOK_N"/>
</dbReference>
<keyword evidence="1" id="KW-0418">Kinase</keyword>
<protein>
    <submittedName>
        <fullName evidence="1">2-dehydro-3-deoxygalactonokinase</fullName>
    </submittedName>
</protein>